<dbReference type="NCBIfam" id="TIGR02276">
    <property type="entry name" value="beta_rpt_yvtn"/>
    <property type="match status" value="1"/>
</dbReference>
<dbReference type="InterPro" id="IPR011048">
    <property type="entry name" value="Haem_d1_sf"/>
</dbReference>
<dbReference type="Gene3D" id="2.130.10.10">
    <property type="entry name" value="YVTN repeat-like/Quinoprotein amine dehydrogenase"/>
    <property type="match status" value="2"/>
</dbReference>
<dbReference type="AlphaFoldDB" id="A0A1J5SGX6"/>
<sequence>MKKAILIPFAAALLCTSLQNANAQSGYKLTKTFHVASTGGWDYIAVDPNSNKLYLSHGTQVNILDKATGDSLGVIPNTTGVHGIAFNESMGRGYTSNGRINSVTVFELKTNKVVEQIATGENPDAIMYDAFSKTIITCNGRSKDLSVIDARTNKVIATIPVGGKPETAVSDNAGKLFVNIEDKSEIVEVDIKAAKVLNRWSIMPGESPTGLSIDLKTKRLFAGCEKKLVVIDATNGKVITTLPIGDGCDGTAFNPKAKLIFTSNGSGTVTVIKEISANEFKVLENVVTKRGARTICIDEATHKLYLPTAEFEAQTPGEKGRPKMIAGTFQVIVLEK</sequence>
<proteinExistence type="predicted"/>
<dbReference type="SUPFAM" id="SSF51004">
    <property type="entry name" value="C-terminal (heme d1) domain of cytochrome cd1-nitrite reductase"/>
    <property type="match status" value="1"/>
</dbReference>
<comment type="caution">
    <text evidence="1">The sequence shown here is derived from an EMBL/GenBank/DDBJ whole genome shotgun (WGS) entry which is preliminary data.</text>
</comment>
<evidence type="ECO:0000313" key="1">
    <source>
        <dbReference type="EMBL" id="OIR07634.1"/>
    </source>
</evidence>
<dbReference type="EMBL" id="MLJW01000036">
    <property type="protein sequence ID" value="OIR07634.1"/>
    <property type="molecule type" value="Genomic_DNA"/>
</dbReference>
<dbReference type="InterPro" id="IPR015943">
    <property type="entry name" value="WD40/YVTN_repeat-like_dom_sf"/>
</dbReference>
<organism evidence="1">
    <name type="scientific">mine drainage metagenome</name>
    <dbReference type="NCBI Taxonomy" id="410659"/>
    <lineage>
        <taxon>unclassified sequences</taxon>
        <taxon>metagenomes</taxon>
        <taxon>ecological metagenomes</taxon>
    </lineage>
</organism>
<accession>A0A1J5SGX6</accession>
<gene>
    <name evidence="1" type="ORF">GALL_102970</name>
</gene>
<reference evidence="1" key="1">
    <citation type="submission" date="2016-10" db="EMBL/GenBank/DDBJ databases">
        <title>Sequence of Gallionella enrichment culture.</title>
        <authorList>
            <person name="Poehlein A."/>
            <person name="Muehling M."/>
            <person name="Daniel R."/>
        </authorList>
    </citation>
    <scope>NUCLEOTIDE SEQUENCE</scope>
</reference>
<name>A0A1J5SGX6_9ZZZZ</name>
<dbReference type="InterPro" id="IPR051200">
    <property type="entry name" value="Host-pathogen_enzymatic-act"/>
</dbReference>
<protein>
    <submittedName>
        <fullName evidence="1">Cytochrome D1 heme domain protein</fullName>
    </submittedName>
</protein>
<dbReference type="PANTHER" id="PTHR47197">
    <property type="entry name" value="PROTEIN NIRF"/>
    <property type="match status" value="1"/>
</dbReference>
<dbReference type="Pfam" id="PF02239">
    <property type="entry name" value="Cytochrom_D1"/>
    <property type="match status" value="1"/>
</dbReference>
<dbReference type="InterPro" id="IPR011964">
    <property type="entry name" value="YVTN_b-propeller_repeat"/>
</dbReference>
<dbReference type="PANTHER" id="PTHR47197:SF3">
    <property type="entry name" value="DIHYDRO-HEME D1 DEHYDROGENASE"/>
    <property type="match status" value="1"/>
</dbReference>